<dbReference type="Gene3D" id="1.10.1200.10">
    <property type="entry name" value="ACP-like"/>
    <property type="match status" value="1"/>
</dbReference>
<reference evidence="2 3" key="1">
    <citation type="submission" date="2019-03" db="EMBL/GenBank/DDBJ databases">
        <title>Genomic Encyclopedia of Type Strains, Phase IV (KMG-IV): sequencing the most valuable type-strain genomes for metagenomic binning, comparative biology and taxonomic classification.</title>
        <authorList>
            <person name="Goeker M."/>
        </authorList>
    </citation>
    <scope>NUCLEOTIDE SEQUENCE [LARGE SCALE GENOMIC DNA]</scope>
    <source>
        <strain evidence="2 3">DSM 45934</strain>
    </source>
</reference>
<keyword evidence="3" id="KW-1185">Reference proteome</keyword>
<sequence length="77" mass="8589">MTPEQVRAVFAGFRPIDLDTSLFEAGFTSKTLVQVLAELRGLGLELDLIDLYRLPTVREAASPSLETRGLRLPWSSR</sequence>
<organism evidence="2 3">
    <name type="scientific">Actinocrispum wychmicini</name>
    <dbReference type="NCBI Taxonomy" id="1213861"/>
    <lineage>
        <taxon>Bacteria</taxon>
        <taxon>Bacillati</taxon>
        <taxon>Actinomycetota</taxon>
        <taxon>Actinomycetes</taxon>
        <taxon>Pseudonocardiales</taxon>
        <taxon>Pseudonocardiaceae</taxon>
        <taxon>Actinocrispum</taxon>
    </lineage>
</organism>
<proteinExistence type="predicted"/>
<evidence type="ECO:0000313" key="3">
    <source>
        <dbReference type="Proteomes" id="UP000295680"/>
    </source>
</evidence>
<dbReference type="InterPro" id="IPR009081">
    <property type="entry name" value="PP-bd_ACP"/>
</dbReference>
<evidence type="ECO:0000259" key="1">
    <source>
        <dbReference type="PROSITE" id="PS50075"/>
    </source>
</evidence>
<accession>A0A4V2S5Y6</accession>
<dbReference type="EMBL" id="SLWS01000009">
    <property type="protein sequence ID" value="TCO54030.1"/>
    <property type="molecule type" value="Genomic_DNA"/>
</dbReference>
<dbReference type="RefSeq" id="WP_165960805.1">
    <property type="nucleotide sequence ID" value="NZ_SLWS01000009.1"/>
</dbReference>
<dbReference type="AlphaFoldDB" id="A0A4V2S5Y6"/>
<dbReference type="InterPro" id="IPR036736">
    <property type="entry name" value="ACP-like_sf"/>
</dbReference>
<dbReference type="Proteomes" id="UP000295680">
    <property type="component" value="Unassembled WGS sequence"/>
</dbReference>
<dbReference type="Pfam" id="PF00550">
    <property type="entry name" value="PP-binding"/>
    <property type="match status" value="1"/>
</dbReference>
<feature type="domain" description="Carrier" evidence="1">
    <location>
        <begin position="1"/>
        <end position="68"/>
    </location>
</feature>
<dbReference type="SUPFAM" id="SSF47336">
    <property type="entry name" value="ACP-like"/>
    <property type="match status" value="1"/>
</dbReference>
<protein>
    <submittedName>
        <fullName evidence="2">Phosphopantetheine binding protein</fullName>
    </submittedName>
</protein>
<comment type="caution">
    <text evidence="2">The sequence shown here is derived from an EMBL/GenBank/DDBJ whole genome shotgun (WGS) entry which is preliminary data.</text>
</comment>
<dbReference type="PROSITE" id="PS50075">
    <property type="entry name" value="CARRIER"/>
    <property type="match status" value="1"/>
</dbReference>
<gene>
    <name evidence="2" type="ORF">EV192_10910</name>
</gene>
<name>A0A4V2S5Y6_9PSEU</name>
<evidence type="ECO:0000313" key="2">
    <source>
        <dbReference type="EMBL" id="TCO54030.1"/>
    </source>
</evidence>